<dbReference type="GO" id="GO:0005886">
    <property type="term" value="C:plasma membrane"/>
    <property type="evidence" value="ECO:0007669"/>
    <property type="project" value="TreeGrafter"/>
</dbReference>
<feature type="transmembrane region" description="Helical" evidence="8">
    <location>
        <begin position="101"/>
        <end position="123"/>
    </location>
</feature>
<evidence type="ECO:0000256" key="3">
    <source>
        <dbReference type="ARBA" id="ARBA00022448"/>
    </source>
</evidence>
<feature type="domain" description="CSC1/OSCA1-like cytosolic" evidence="11">
    <location>
        <begin position="146"/>
        <end position="284"/>
    </location>
</feature>
<protein>
    <recommendedName>
        <fullName evidence="14">CSC1/OSCA1-like 7TM region domain-containing protein</fullName>
    </recommendedName>
</protein>
<evidence type="ECO:0000256" key="4">
    <source>
        <dbReference type="ARBA" id="ARBA00022692"/>
    </source>
</evidence>
<dbReference type="GO" id="GO:0005227">
    <property type="term" value="F:calcium-activated cation channel activity"/>
    <property type="evidence" value="ECO:0007669"/>
    <property type="project" value="InterPro"/>
</dbReference>
<dbReference type="VEuPathDB" id="FungiDB:EMCG_04433"/>
<evidence type="ECO:0008006" key="14">
    <source>
        <dbReference type="Google" id="ProtNLM"/>
    </source>
</evidence>
<dbReference type="Pfam" id="PF02714">
    <property type="entry name" value="RSN1_7TM"/>
    <property type="match status" value="1"/>
</dbReference>
<dbReference type="EMBL" id="LCZI01001401">
    <property type="protein sequence ID" value="KKZ60920.1"/>
    <property type="molecule type" value="Genomic_DNA"/>
</dbReference>
<comment type="similarity">
    <text evidence="2">Belongs to the CSC1 (TC 1.A.17) family.</text>
</comment>
<evidence type="ECO:0000256" key="5">
    <source>
        <dbReference type="ARBA" id="ARBA00022989"/>
    </source>
</evidence>
<feature type="transmembrane region" description="Helical" evidence="8">
    <location>
        <begin position="545"/>
        <end position="569"/>
    </location>
</feature>
<feature type="transmembrane region" description="Helical" evidence="8">
    <location>
        <begin position="360"/>
        <end position="386"/>
    </location>
</feature>
<name>A0A0G2HT95_9EURO</name>
<feature type="transmembrane region" description="Helical" evidence="8">
    <location>
        <begin position="519"/>
        <end position="539"/>
    </location>
</feature>
<feature type="transmembrane region" description="Helical" evidence="8">
    <location>
        <begin position="406"/>
        <end position="434"/>
    </location>
</feature>
<gene>
    <name evidence="12" type="ORF">EMCG_04433</name>
</gene>
<evidence type="ECO:0000259" key="11">
    <source>
        <dbReference type="Pfam" id="PF14703"/>
    </source>
</evidence>
<dbReference type="Proteomes" id="UP000034164">
    <property type="component" value="Unassembled WGS sequence"/>
</dbReference>
<evidence type="ECO:0000259" key="10">
    <source>
        <dbReference type="Pfam" id="PF13967"/>
    </source>
</evidence>
<evidence type="ECO:0000259" key="9">
    <source>
        <dbReference type="Pfam" id="PF02714"/>
    </source>
</evidence>
<evidence type="ECO:0000256" key="7">
    <source>
        <dbReference type="SAM" id="MobiDB-lite"/>
    </source>
</evidence>
<dbReference type="AlphaFoldDB" id="A0A0G2HT95"/>
<proteinExistence type="inferred from homology"/>
<reference evidence="13" key="1">
    <citation type="journal article" date="2015" name="PLoS Genet.">
        <title>The dynamic genome and transcriptome of the human fungal pathogen Blastomyces and close relative Emmonsia.</title>
        <authorList>
            <person name="Munoz J.F."/>
            <person name="Gauthier G.M."/>
            <person name="Desjardins C.A."/>
            <person name="Gallo J.E."/>
            <person name="Holder J."/>
            <person name="Sullivan T.D."/>
            <person name="Marty A.J."/>
            <person name="Carmen J.C."/>
            <person name="Chen Z."/>
            <person name="Ding L."/>
            <person name="Gujja S."/>
            <person name="Magrini V."/>
            <person name="Misas E."/>
            <person name="Mitreva M."/>
            <person name="Priest M."/>
            <person name="Saif S."/>
            <person name="Whiston E.A."/>
            <person name="Young S."/>
            <person name="Zeng Q."/>
            <person name="Goldman W.E."/>
            <person name="Mardis E.R."/>
            <person name="Taylor J.W."/>
            <person name="McEwen J.G."/>
            <person name="Clay O.K."/>
            <person name="Klein B.S."/>
            <person name="Cuomo C.A."/>
        </authorList>
    </citation>
    <scope>NUCLEOTIDE SEQUENCE [LARGE SCALE GENOMIC DNA]</scope>
    <source>
        <strain evidence="13">UAMH 3008</strain>
    </source>
</reference>
<dbReference type="InterPro" id="IPR003864">
    <property type="entry name" value="CSC1/OSCA1-like_7TM"/>
</dbReference>
<feature type="domain" description="CSC1/OSCA1-like N-terminal transmembrane" evidence="10">
    <location>
        <begin position="21"/>
        <end position="121"/>
    </location>
</feature>
<feature type="domain" description="CSC1/OSCA1-like 7TM region" evidence="9">
    <location>
        <begin position="288"/>
        <end position="537"/>
    </location>
</feature>
<comment type="subcellular location">
    <subcellularLocation>
        <location evidence="1">Membrane</location>
        <topology evidence="1">Multi-pass membrane protein</topology>
    </subcellularLocation>
</comment>
<dbReference type="Pfam" id="PF13967">
    <property type="entry name" value="RSN1_TM"/>
    <property type="match status" value="1"/>
</dbReference>
<keyword evidence="4 8" id="KW-0812">Transmembrane</keyword>
<evidence type="ECO:0000256" key="2">
    <source>
        <dbReference type="ARBA" id="ARBA00007779"/>
    </source>
</evidence>
<sequence>MIEESSSLSFLLRSFYRPPSPSDNYIDIWGLDAFFFIRFQLMLLKIFAPLACMTLSLLLPINKIGGKDTNFINKLNGPRWNVTGLDQVAWGNITPQNTDRYWVHLTLAVAMVGYVCFIFHAELQNYVQLKHRYTSGKKYWQSPASTTVLATQIQWEHFKVESFEDFLNTCFNGEIKYVWVNQCYQKLDRDMRIHRHLVDTVELGLTQLTLKKNRLKMRLPLFGLSWMPRLPGFGEEVDMIEYGLEKLYRLQERILAAQANLETIDSAFIQFNTPQAMYTASQAVFSSGFLAQASYVQKQLVWLQGLASLPSWLLPPIQGLISPLIIAVLVATAPSVLECLAHCQGLMTGKAVELCVQKYFFLFLFIQMFLVVSISSSISTVTHSLGDIASIPQILAENIPKASNYFFSYILLQALSVSAGVLVQTKNLYLLYIIAPLRDKTERRRRSRMKSLHEMRWATIFAVHTTFASIGLIYSIITPLITVFSMLAHLLYLAVYNYSMIWFSKSHSDTGGVLFPRAINQLFIAVLLMETCLLGLFLLARDPDGAVACVGQATCMGILLSVSLLYYYWLNMALLPRWLSQPIDISLSDESKQKIKESLAAPVNSRLYCPSDLRRKVIILDIPDKSHVAEDAIKKYNRQYGGDPPVVMILDDREIKKHPSHNKQLFDDSDKKNSDGPKVPPVVYVKRPKWHTVMAHNHIIDTFIEPVTGVSTTKEACLNS</sequence>
<evidence type="ECO:0000313" key="12">
    <source>
        <dbReference type="EMBL" id="KKZ60920.1"/>
    </source>
</evidence>
<keyword evidence="5 8" id="KW-1133">Transmembrane helix</keyword>
<dbReference type="InterPro" id="IPR032880">
    <property type="entry name" value="CSC1/OSCA1-like_N"/>
</dbReference>
<feature type="transmembrane region" description="Helical" evidence="8">
    <location>
        <begin position="317"/>
        <end position="340"/>
    </location>
</feature>
<dbReference type="PANTHER" id="PTHR13018:SF20">
    <property type="entry name" value="SPORULATION-SPECIFIC PROTEIN 75"/>
    <property type="match status" value="1"/>
</dbReference>
<dbReference type="Pfam" id="PF14703">
    <property type="entry name" value="PHM7_cyt"/>
    <property type="match status" value="1"/>
</dbReference>
<evidence type="ECO:0000256" key="6">
    <source>
        <dbReference type="ARBA" id="ARBA00023136"/>
    </source>
</evidence>
<evidence type="ECO:0000313" key="13">
    <source>
        <dbReference type="Proteomes" id="UP000034164"/>
    </source>
</evidence>
<dbReference type="InterPro" id="IPR027815">
    <property type="entry name" value="CSC1/OSCA1-like_cyt"/>
</dbReference>
<dbReference type="OrthoDB" id="1076608at2759"/>
<dbReference type="InterPro" id="IPR045122">
    <property type="entry name" value="Csc1-like"/>
</dbReference>
<accession>A0A0G2HT95</accession>
<feature type="compositionally biased region" description="Basic and acidic residues" evidence="7">
    <location>
        <begin position="664"/>
        <end position="675"/>
    </location>
</feature>
<feature type="transmembrane region" description="Helical" evidence="8">
    <location>
        <begin position="42"/>
        <end position="61"/>
    </location>
</feature>
<evidence type="ECO:0000256" key="1">
    <source>
        <dbReference type="ARBA" id="ARBA00004141"/>
    </source>
</evidence>
<organism evidence="12 13">
    <name type="scientific">[Emmonsia] crescens</name>
    <dbReference type="NCBI Taxonomy" id="73230"/>
    <lineage>
        <taxon>Eukaryota</taxon>
        <taxon>Fungi</taxon>
        <taxon>Dikarya</taxon>
        <taxon>Ascomycota</taxon>
        <taxon>Pezizomycotina</taxon>
        <taxon>Eurotiomycetes</taxon>
        <taxon>Eurotiomycetidae</taxon>
        <taxon>Onygenales</taxon>
        <taxon>Ajellomycetaceae</taxon>
        <taxon>Emergomyces</taxon>
    </lineage>
</organism>
<keyword evidence="6 8" id="KW-0472">Membrane</keyword>
<keyword evidence="3" id="KW-0813">Transport</keyword>
<evidence type="ECO:0000256" key="8">
    <source>
        <dbReference type="SAM" id="Phobius"/>
    </source>
</evidence>
<feature type="transmembrane region" description="Helical" evidence="8">
    <location>
        <begin position="455"/>
        <end position="474"/>
    </location>
</feature>
<dbReference type="PANTHER" id="PTHR13018">
    <property type="entry name" value="PROBABLE MEMBRANE PROTEIN DUF221-RELATED"/>
    <property type="match status" value="1"/>
</dbReference>
<comment type="caution">
    <text evidence="12">The sequence shown here is derived from an EMBL/GenBank/DDBJ whole genome shotgun (WGS) entry which is preliminary data.</text>
</comment>
<feature type="region of interest" description="Disordered" evidence="7">
    <location>
        <begin position="660"/>
        <end position="679"/>
    </location>
</feature>